<organism evidence="1">
    <name type="scientific">hydrocarbon metagenome</name>
    <dbReference type="NCBI Taxonomy" id="938273"/>
    <lineage>
        <taxon>unclassified sequences</taxon>
        <taxon>metagenomes</taxon>
        <taxon>ecological metagenomes</taxon>
    </lineage>
</organism>
<dbReference type="InterPro" id="IPR036412">
    <property type="entry name" value="HAD-like_sf"/>
</dbReference>
<dbReference type="EMBL" id="LNQE01001503">
    <property type="protein sequence ID" value="KUG16310.1"/>
    <property type="molecule type" value="Genomic_DNA"/>
</dbReference>
<dbReference type="InterPro" id="IPR041492">
    <property type="entry name" value="HAD_2"/>
</dbReference>
<dbReference type="Pfam" id="PF13419">
    <property type="entry name" value="HAD_2"/>
    <property type="match status" value="1"/>
</dbReference>
<name>A0A0W8F5Y9_9ZZZZ</name>
<dbReference type="InterPro" id="IPR023214">
    <property type="entry name" value="HAD_sf"/>
</dbReference>
<evidence type="ECO:0000313" key="1">
    <source>
        <dbReference type="EMBL" id="KUG16310.1"/>
    </source>
</evidence>
<accession>A0A0W8F5Y9</accession>
<evidence type="ECO:0008006" key="2">
    <source>
        <dbReference type="Google" id="ProtNLM"/>
    </source>
</evidence>
<protein>
    <recommendedName>
        <fullName evidence="2">Phosphoglycolate phosphatase</fullName>
    </recommendedName>
</protein>
<dbReference type="Gene3D" id="3.40.50.1000">
    <property type="entry name" value="HAD superfamily/HAD-like"/>
    <property type="match status" value="1"/>
</dbReference>
<proteinExistence type="predicted"/>
<dbReference type="SUPFAM" id="SSF56784">
    <property type="entry name" value="HAD-like"/>
    <property type="match status" value="1"/>
</dbReference>
<comment type="caution">
    <text evidence="1">The sequence shown here is derived from an EMBL/GenBank/DDBJ whole genome shotgun (WGS) entry which is preliminary data.</text>
</comment>
<dbReference type="AlphaFoldDB" id="A0A0W8F5Y9"/>
<sequence>MVDTITGNSMRPAIFFDLTHTLLEKVNGQYYLYSDALDTLKALRERGYRLGVISNLSEGVTIDEVHSFLEECSIASFIDPHLIVLSSEHPENIKKPDKRIFDRALEKSGLVKAENKAIFVTEEHEHILAARSYGWRAILKRNWGECRPEEGECVFSLTGLLSLL</sequence>
<gene>
    <name evidence="1" type="ORF">ASZ90_013982</name>
</gene>
<reference evidence="1" key="1">
    <citation type="journal article" date="2015" name="Proc. Natl. Acad. Sci. U.S.A.">
        <title>Networks of energetic and metabolic interactions define dynamics in microbial communities.</title>
        <authorList>
            <person name="Embree M."/>
            <person name="Liu J.K."/>
            <person name="Al-Bassam M.M."/>
            <person name="Zengler K."/>
        </authorList>
    </citation>
    <scope>NUCLEOTIDE SEQUENCE</scope>
</reference>